<evidence type="ECO:0000256" key="1">
    <source>
        <dbReference type="ARBA" id="ARBA00004239"/>
    </source>
</evidence>
<dbReference type="InterPro" id="IPR018114">
    <property type="entry name" value="TRYPSIN_HIS"/>
</dbReference>
<keyword evidence="9" id="KW-1015">Disulfide bond</keyword>
<evidence type="ECO:0000256" key="3">
    <source>
        <dbReference type="ARBA" id="ARBA00022525"/>
    </source>
</evidence>
<reference evidence="16" key="1">
    <citation type="submission" date="2025-08" db="UniProtKB">
        <authorList>
            <consortium name="RefSeq"/>
        </authorList>
    </citation>
    <scope>IDENTIFICATION</scope>
    <source>
        <strain evidence="16">11010-0011.00</strain>
        <tissue evidence="16">Whole body</tissue>
    </source>
</reference>
<evidence type="ECO:0000313" key="15">
    <source>
        <dbReference type="Proteomes" id="UP000504634"/>
    </source>
</evidence>
<keyword evidence="5 13" id="KW-0732">Signal</keyword>
<keyword evidence="3" id="KW-0964">Secreted</keyword>
<evidence type="ECO:0000256" key="6">
    <source>
        <dbReference type="ARBA" id="ARBA00022801"/>
    </source>
</evidence>
<dbReference type="GeneID" id="115634047"/>
<dbReference type="InterPro" id="IPR033116">
    <property type="entry name" value="TRYPSIN_SER"/>
</dbReference>
<dbReference type="OrthoDB" id="10059102at2759"/>
<gene>
    <name evidence="16" type="primary">LOC115634047</name>
</gene>
<dbReference type="FunFam" id="2.40.10.10:FF:000047">
    <property type="entry name" value="Trypsin eta"/>
    <property type="match status" value="1"/>
</dbReference>
<dbReference type="SUPFAM" id="SSF50494">
    <property type="entry name" value="Trypsin-like serine proteases"/>
    <property type="match status" value="1"/>
</dbReference>
<dbReference type="PANTHER" id="PTHR24276">
    <property type="entry name" value="POLYSERASE-RELATED"/>
    <property type="match status" value="1"/>
</dbReference>
<dbReference type="PROSITE" id="PS00135">
    <property type="entry name" value="TRYPSIN_SER"/>
    <property type="match status" value="1"/>
</dbReference>
<evidence type="ECO:0000313" key="16">
    <source>
        <dbReference type="RefSeq" id="XP_030387450.1"/>
    </source>
</evidence>
<dbReference type="GO" id="GO:0005576">
    <property type="term" value="C:extracellular region"/>
    <property type="evidence" value="ECO:0007669"/>
    <property type="project" value="UniProtKB-SubCell"/>
</dbReference>
<dbReference type="PROSITE" id="PS50240">
    <property type="entry name" value="TRYPSIN_DOM"/>
    <property type="match status" value="1"/>
</dbReference>
<sequence>MSGSLLLFAQCLALLCALACSLPTGDSEAESLDSRIVGGYITNVALHPHQISLRRKSLAVPYNAFSHICGGSIIASDKVVTAAHCIIASVPSQYKVVAGTNFRQDTDGVIVNVQEIIMHEGYNSSSYENDVALLILSPPLPLNNHTIKAIELTETEAVAGTICTITGWGTTSSGGSASNELRAVDVPIVSNDECNDDYGSDKIKPSMMCAGVRGVGGKDSCQGDSGGPLIVSNKLYGIVSWGNACAHPNYPGVYANVANLLTWIKSKVQLP</sequence>
<dbReference type="Gene3D" id="2.40.10.10">
    <property type="entry name" value="Trypsin-like serine proteases"/>
    <property type="match status" value="1"/>
</dbReference>
<dbReference type="RefSeq" id="XP_030387450.1">
    <property type="nucleotide sequence ID" value="XM_030531590.1"/>
</dbReference>
<evidence type="ECO:0000256" key="11">
    <source>
        <dbReference type="ARBA" id="ARBA00038868"/>
    </source>
</evidence>
<dbReference type="PRINTS" id="PR00722">
    <property type="entry name" value="CHYMOTRYPSIN"/>
</dbReference>
<keyword evidence="15" id="KW-1185">Reference proteome</keyword>
<evidence type="ECO:0000256" key="2">
    <source>
        <dbReference type="ARBA" id="ARBA00007664"/>
    </source>
</evidence>
<comment type="subcellular location">
    <subcellularLocation>
        <location evidence="1">Secreted</location>
        <location evidence="1">Extracellular space</location>
    </subcellularLocation>
</comment>
<dbReference type="InterPro" id="IPR009003">
    <property type="entry name" value="Peptidase_S1_PA"/>
</dbReference>
<dbReference type="Proteomes" id="UP000504634">
    <property type="component" value="Unplaced"/>
</dbReference>
<proteinExistence type="inferred from homology"/>
<dbReference type="CDD" id="cd00190">
    <property type="entry name" value="Tryp_SPc"/>
    <property type="match status" value="1"/>
</dbReference>
<dbReference type="InterPro" id="IPR043504">
    <property type="entry name" value="Peptidase_S1_PA_chymotrypsin"/>
</dbReference>
<dbReference type="SMART" id="SM00020">
    <property type="entry name" value="Tryp_SPc"/>
    <property type="match status" value="1"/>
</dbReference>
<evidence type="ECO:0000256" key="12">
    <source>
        <dbReference type="RuleBase" id="RU363034"/>
    </source>
</evidence>
<dbReference type="PROSITE" id="PS00134">
    <property type="entry name" value="TRYPSIN_HIS"/>
    <property type="match status" value="1"/>
</dbReference>
<comment type="catalytic activity">
    <reaction evidence="10">
        <text>Preferential cleavage: Arg-|-Xaa, Lys-|-Xaa.</text>
        <dbReference type="EC" id="3.4.21.4"/>
    </reaction>
</comment>
<dbReference type="Pfam" id="PF00089">
    <property type="entry name" value="Trypsin"/>
    <property type="match status" value="1"/>
</dbReference>
<evidence type="ECO:0000256" key="7">
    <source>
        <dbReference type="ARBA" id="ARBA00022825"/>
    </source>
</evidence>
<keyword evidence="7 12" id="KW-0720">Serine protease</keyword>
<dbReference type="PANTHER" id="PTHR24276:SF91">
    <property type="entry name" value="AT26814P-RELATED"/>
    <property type="match status" value="1"/>
</dbReference>
<comment type="similarity">
    <text evidence="2">Belongs to the peptidase S1 family.</text>
</comment>
<evidence type="ECO:0000256" key="9">
    <source>
        <dbReference type="ARBA" id="ARBA00023157"/>
    </source>
</evidence>
<evidence type="ECO:0000256" key="10">
    <source>
        <dbReference type="ARBA" id="ARBA00036320"/>
    </source>
</evidence>
<protein>
    <recommendedName>
        <fullName evidence="11">trypsin</fullName>
        <ecNumber evidence="11">3.4.21.4</ecNumber>
    </recommendedName>
</protein>
<accession>A0A6J2UH56</accession>
<dbReference type="InterPro" id="IPR001314">
    <property type="entry name" value="Peptidase_S1A"/>
</dbReference>
<evidence type="ECO:0000256" key="5">
    <source>
        <dbReference type="ARBA" id="ARBA00022729"/>
    </source>
</evidence>
<keyword evidence="8" id="KW-0865">Zymogen</keyword>
<dbReference type="InterPro" id="IPR050430">
    <property type="entry name" value="Peptidase_S1"/>
</dbReference>
<evidence type="ECO:0000259" key="14">
    <source>
        <dbReference type="PROSITE" id="PS50240"/>
    </source>
</evidence>
<feature type="chain" id="PRO_5027021608" description="trypsin" evidence="13">
    <location>
        <begin position="22"/>
        <end position="271"/>
    </location>
</feature>
<feature type="domain" description="Peptidase S1" evidence="14">
    <location>
        <begin position="36"/>
        <end position="269"/>
    </location>
</feature>
<dbReference type="InterPro" id="IPR001254">
    <property type="entry name" value="Trypsin_dom"/>
</dbReference>
<evidence type="ECO:0000256" key="4">
    <source>
        <dbReference type="ARBA" id="ARBA00022670"/>
    </source>
</evidence>
<evidence type="ECO:0000256" key="8">
    <source>
        <dbReference type="ARBA" id="ARBA00023145"/>
    </source>
</evidence>
<evidence type="ECO:0000256" key="13">
    <source>
        <dbReference type="SAM" id="SignalP"/>
    </source>
</evidence>
<dbReference type="GO" id="GO:0004252">
    <property type="term" value="F:serine-type endopeptidase activity"/>
    <property type="evidence" value="ECO:0007669"/>
    <property type="project" value="UniProtKB-EC"/>
</dbReference>
<dbReference type="GO" id="GO:0016485">
    <property type="term" value="P:protein processing"/>
    <property type="evidence" value="ECO:0007669"/>
    <property type="project" value="UniProtKB-ARBA"/>
</dbReference>
<dbReference type="EC" id="3.4.21.4" evidence="11"/>
<keyword evidence="4 12" id="KW-0645">Protease</keyword>
<dbReference type="AlphaFoldDB" id="A0A6J2UH56"/>
<name>A0A6J2UH56_DROLE</name>
<organism evidence="15 16">
    <name type="scientific">Drosophila lebanonensis</name>
    <name type="common">Fruit fly</name>
    <name type="synonym">Scaptodrosophila lebanonensis</name>
    <dbReference type="NCBI Taxonomy" id="7225"/>
    <lineage>
        <taxon>Eukaryota</taxon>
        <taxon>Metazoa</taxon>
        <taxon>Ecdysozoa</taxon>
        <taxon>Arthropoda</taxon>
        <taxon>Hexapoda</taxon>
        <taxon>Insecta</taxon>
        <taxon>Pterygota</taxon>
        <taxon>Neoptera</taxon>
        <taxon>Endopterygota</taxon>
        <taxon>Diptera</taxon>
        <taxon>Brachycera</taxon>
        <taxon>Muscomorpha</taxon>
        <taxon>Ephydroidea</taxon>
        <taxon>Drosophilidae</taxon>
        <taxon>Scaptodrosophila</taxon>
    </lineage>
</organism>
<feature type="signal peptide" evidence="13">
    <location>
        <begin position="1"/>
        <end position="21"/>
    </location>
</feature>
<keyword evidence="6 12" id="KW-0378">Hydrolase</keyword>